<dbReference type="PIRSF" id="PIRSF005496">
    <property type="entry name" value="ATP_hel_hrpB"/>
    <property type="match status" value="1"/>
</dbReference>
<evidence type="ECO:0000313" key="1">
    <source>
        <dbReference type="EMBL" id="UPT87494.1"/>
    </source>
</evidence>
<dbReference type="SMART" id="SM00487">
    <property type="entry name" value="DEXDc"/>
    <property type="match status" value="1"/>
</dbReference>
<dbReference type="GO" id="GO:0005524">
    <property type="term" value="F:ATP binding"/>
    <property type="evidence" value="ECO:0007669"/>
    <property type="project" value="InterPro"/>
</dbReference>
<dbReference type="InterPro" id="IPR007502">
    <property type="entry name" value="Helicase-assoc_dom"/>
</dbReference>
<dbReference type="InterPro" id="IPR049614">
    <property type="entry name" value="HrpB_DEXH"/>
</dbReference>
<keyword evidence="1" id="KW-0347">Helicase</keyword>
<reference evidence="1" key="2">
    <citation type="submission" date="2022-04" db="EMBL/GenBank/DDBJ databases">
        <authorList>
            <person name="Bromfield E.S.P."/>
            <person name="Cloutier S."/>
        </authorList>
    </citation>
    <scope>NUCLEOTIDE SEQUENCE</scope>
    <source>
        <strain evidence="1">1S5</strain>
    </source>
</reference>
<dbReference type="CDD" id="cd18791">
    <property type="entry name" value="SF2_C_RHA"/>
    <property type="match status" value="1"/>
</dbReference>
<dbReference type="SUPFAM" id="SSF52540">
    <property type="entry name" value="P-loop containing nucleoside triphosphate hydrolases"/>
    <property type="match status" value="1"/>
</dbReference>
<dbReference type="InterPro" id="IPR001650">
    <property type="entry name" value="Helicase_C-like"/>
</dbReference>
<dbReference type="InterPro" id="IPR010225">
    <property type="entry name" value="HrpB"/>
</dbReference>
<dbReference type="EMBL" id="CP096255">
    <property type="protein sequence ID" value="UPT87494.1"/>
    <property type="molecule type" value="Genomic_DNA"/>
</dbReference>
<proteinExistence type="predicted"/>
<dbReference type="NCBIfam" id="TIGR01970">
    <property type="entry name" value="DEAH_box_HrpB"/>
    <property type="match status" value="1"/>
</dbReference>
<dbReference type="Pfam" id="PF00271">
    <property type="entry name" value="Helicase_C"/>
    <property type="match status" value="1"/>
</dbReference>
<dbReference type="AlphaFoldDB" id="A0A8T5V8A5"/>
<keyword evidence="1" id="KW-0067">ATP-binding</keyword>
<dbReference type="RefSeq" id="WP_166068063.1">
    <property type="nucleotide sequence ID" value="NZ_CP096251.1"/>
</dbReference>
<gene>
    <name evidence="1" type="primary">hrpB</name>
    <name evidence="1" type="ORF">HAP41_0000046525</name>
</gene>
<evidence type="ECO:0000313" key="2">
    <source>
        <dbReference type="Proteomes" id="UP000551709"/>
    </source>
</evidence>
<accession>A0A8T5V8A5</accession>
<dbReference type="InterPro" id="IPR011545">
    <property type="entry name" value="DEAD/DEAH_box_helicase_dom"/>
</dbReference>
<dbReference type="Pfam" id="PF08482">
    <property type="entry name" value="HrpB_C"/>
    <property type="match status" value="1"/>
</dbReference>
<dbReference type="FunFam" id="3.40.50.300:FF:002125">
    <property type="entry name" value="ATP-dependent helicase HrpB"/>
    <property type="match status" value="1"/>
</dbReference>
<keyword evidence="1" id="KW-0547">Nucleotide-binding</keyword>
<keyword evidence="1" id="KW-0378">Hydrolase</keyword>
<name>A0A8T5V8A5_9BRAD</name>
<protein>
    <submittedName>
        <fullName evidence="1">ATP-dependent helicase HrpB</fullName>
    </submittedName>
</protein>
<organism evidence="1 2">
    <name type="scientific">Bradyrhizobium barranii subsp. apii</name>
    <dbReference type="NCBI Taxonomy" id="2819348"/>
    <lineage>
        <taxon>Bacteria</taxon>
        <taxon>Pseudomonadati</taxon>
        <taxon>Pseudomonadota</taxon>
        <taxon>Alphaproteobacteria</taxon>
        <taxon>Hyphomicrobiales</taxon>
        <taxon>Nitrobacteraceae</taxon>
        <taxon>Bradyrhizobium</taxon>
        <taxon>Bradyrhizobium barranii</taxon>
    </lineage>
</organism>
<dbReference type="PROSITE" id="PS51192">
    <property type="entry name" value="HELICASE_ATP_BIND_1"/>
    <property type="match status" value="1"/>
</dbReference>
<dbReference type="PANTHER" id="PTHR43519">
    <property type="entry name" value="ATP-DEPENDENT RNA HELICASE HRPB"/>
    <property type="match status" value="1"/>
</dbReference>
<dbReference type="SMART" id="SM00490">
    <property type="entry name" value="HELICc"/>
    <property type="match status" value="1"/>
</dbReference>
<dbReference type="Proteomes" id="UP000551709">
    <property type="component" value="Chromosome"/>
</dbReference>
<dbReference type="GO" id="GO:0003676">
    <property type="term" value="F:nucleic acid binding"/>
    <property type="evidence" value="ECO:0007669"/>
    <property type="project" value="InterPro"/>
</dbReference>
<dbReference type="InterPro" id="IPR014001">
    <property type="entry name" value="Helicase_ATP-bd"/>
</dbReference>
<dbReference type="Gene3D" id="1.20.120.1080">
    <property type="match status" value="1"/>
</dbReference>
<dbReference type="Pfam" id="PF00270">
    <property type="entry name" value="DEAD"/>
    <property type="match status" value="1"/>
</dbReference>
<dbReference type="InterPro" id="IPR013689">
    <property type="entry name" value="RNA_helicase_ATP-dep_HrpB_C"/>
</dbReference>
<sequence>MPRSFDTPLPIDAVLDDLSRTLEAHNAAVLVAPPGAGKTTRVPLALLDAPWAAGKRIIVLEPRRIAARASAERMAKSLGERAGETVGYRVRFGSKISRTTRIEVVTEGIFTRQILDDPELSGIAAVLFDEFHERSLDADMGLALARDAQTGLREDLRILVMSATLDGARVAKLLGEAPVVESEGRAFPVETRYLGRKADAPVERQMADAIASALRADSGSVLAFLPGAAEIRRTQNFLSERVQDASIEIVPLFGALDAAVQDRAIAPAPKGSRKVVLATSIAETSLTIEGVRIVVDSGLARVPRYEPDIGLTRLETVRAARAAVDQRRGRAGRTEPGVCYRLWDEPQTASLAPYTQPEILSADLSSLVLDLAQWGVADPSALSFLDPPPLPAWKEAKSLLSELNALDGDGRITAEGKSLRALALPPRLARMIVDSHRVGSGEVAAEIAAIITERGLGGDSVDLEYRRDQFRRDRSPRAASARDLARRWASQVAASETAATGQDDLSTGLMLAYAFPDRVARNRGNGTFVLANGRGAAVEQTSSLARAPYIAIGEMTGTAASGRVLLAAPIGEDDIERHFAEHIETVDEISFDRGAMALRARRKRALHAITLSEATLAVSPSEETARIFADGLIAAGLDRLPWSKAAKQWRDRVMFLRKAEGDSWPDLSDDGLIARRDDWLVPALYDKIALKDISAGDLSDALMALLPWEMRARLDREAPTHFEAPTGSVLAIDYEAEQGPTIAVRLQELFGLNTHPSIAAGKVPLVLELLSPAQRPVQVTRDLPGFWRGSYAAVRSDLRGRYPRHPWPEDPASALPTRRVKPRGT</sequence>
<dbReference type="Gene3D" id="3.40.50.300">
    <property type="entry name" value="P-loop containing nucleotide triphosphate hydrolases"/>
    <property type="match status" value="2"/>
</dbReference>
<dbReference type="SMART" id="SM00847">
    <property type="entry name" value="HA2"/>
    <property type="match status" value="1"/>
</dbReference>
<dbReference type="InterPro" id="IPR027417">
    <property type="entry name" value="P-loop_NTPase"/>
</dbReference>
<reference evidence="1" key="1">
    <citation type="journal article" date="2017" name="Syst. Appl. Microbiol.">
        <title>Soybeans inoculated with root zone soils of Canadian native legumes harbour diverse and novel Bradyrhizobium spp. that possess agricultural potential.</title>
        <authorList>
            <person name="Bromfield E.S.P."/>
            <person name="Cloutier S."/>
            <person name="Tambong J.T."/>
            <person name="Tran Thi T.V."/>
        </authorList>
    </citation>
    <scope>NUCLEOTIDE SEQUENCE</scope>
    <source>
        <strain evidence="1">1S5</strain>
    </source>
</reference>
<dbReference type="GO" id="GO:0004386">
    <property type="term" value="F:helicase activity"/>
    <property type="evidence" value="ECO:0007669"/>
    <property type="project" value="UniProtKB-KW"/>
</dbReference>
<dbReference type="CDD" id="cd17990">
    <property type="entry name" value="DEXHc_HrpB"/>
    <property type="match status" value="1"/>
</dbReference>
<dbReference type="PROSITE" id="PS51194">
    <property type="entry name" value="HELICASE_CTER"/>
    <property type="match status" value="1"/>
</dbReference>
<dbReference type="PANTHER" id="PTHR43519:SF1">
    <property type="entry name" value="ATP-DEPENDENT RNA HELICASE HRPB"/>
    <property type="match status" value="1"/>
</dbReference>